<dbReference type="AlphaFoldDB" id="A0A7W6MYB6"/>
<name>A0A7W6MYB6_9BACT</name>
<dbReference type="Proteomes" id="UP000546007">
    <property type="component" value="Unassembled WGS sequence"/>
</dbReference>
<dbReference type="EMBL" id="JACIES010000003">
    <property type="protein sequence ID" value="MBB4025849.1"/>
    <property type="molecule type" value="Genomic_DNA"/>
</dbReference>
<gene>
    <name evidence="1" type="ORF">GGR14_001633</name>
</gene>
<accession>A0A7W6MYB6</accession>
<comment type="caution">
    <text evidence="1">The sequence shown here is derived from an EMBL/GenBank/DDBJ whole genome shotgun (WGS) entry which is preliminary data.</text>
</comment>
<sequence>MIGRQGGEHGATAPIYRLSVGQQAGNGGLYP</sequence>
<proteinExistence type="predicted"/>
<keyword evidence="2" id="KW-1185">Reference proteome</keyword>
<evidence type="ECO:0000313" key="2">
    <source>
        <dbReference type="Proteomes" id="UP000546007"/>
    </source>
</evidence>
<reference evidence="1 2" key="1">
    <citation type="submission" date="2020-08" db="EMBL/GenBank/DDBJ databases">
        <title>Genomic Encyclopedia of Type Strains, Phase IV (KMG-IV): sequencing the most valuable type-strain genomes for metagenomic binning, comparative biology and taxonomic classification.</title>
        <authorList>
            <person name="Goeker M."/>
        </authorList>
    </citation>
    <scope>NUCLEOTIDE SEQUENCE [LARGE SCALE GENOMIC DNA]</scope>
    <source>
        <strain evidence="1 2">DSM 105721</strain>
    </source>
</reference>
<protein>
    <submittedName>
        <fullName evidence="1">Uncharacterized protein</fullName>
    </submittedName>
</protein>
<evidence type="ECO:0000313" key="1">
    <source>
        <dbReference type="EMBL" id="MBB4025849.1"/>
    </source>
</evidence>
<organism evidence="1 2">
    <name type="scientific">Butyricimonas faecihominis</name>
    <dbReference type="NCBI Taxonomy" id="1472416"/>
    <lineage>
        <taxon>Bacteria</taxon>
        <taxon>Pseudomonadati</taxon>
        <taxon>Bacteroidota</taxon>
        <taxon>Bacteroidia</taxon>
        <taxon>Bacteroidales</taxon>
        <taxon>Odoribacteraceae</taxon>
        <taxon>Butyricimonas</taxon>
    </lineage>
</organism>